<dbReference type="EMBL" id="JARKIF010000019">
    <property type="protein sequence ID" value="KAJ7618776.1"/>
    <property type="molecule type" value="Genomic_DNA"/>
</dbReference>
<keyword evidence="2" id="KW-0560">Oxidoreductase</keyword>
<dbReference type="GO" id="GO:0016702">
    <property type="term" value="F:oxidoreductase activity, acting on single donors with incorporation of molecular oxygen, incorporation of two atoms of oxygen"/>
    <property type="evidence" value="ECO:0007669"/>
    <property type="project" value="InterPro"/>
</dbReference>
<feature type="signal peptide" evidence="1">
    <location>
        <begin position="1"/>
        <end position="19"/>
    </location>
</feature>
<proteinExistence type="predicted"/>
<dbReference type="Proteomes" id="UP001221142">
    <property type="component" value="Unassembled WGS sequence"/>
</dbReference>
<dbReference type="InterPro" id="IPR015889">
    <property type="entry name" value="Intradiol_dOase_core"/>
</dbReference>
<organism evidence="2 3">
    <name type="scientific">Roridomyces roridus</name>
    <dbReference type="NCBI Taxonomy" id="1738132"/>
    <lineage>
        <taxon>Eukaryota</taxon>
        <taxon>Fungi</taxon>
        <taxon>Dikarya</taxon>
        <taxon>Basidiomycota</taxon>
        <taxon>Agaricomycotina</taxon>
        <taxon>Agaricomycetes</taxon>
        <taxon>Agaricomycetidae</taxon>
        <taxon>Agaricales</taxon>
        <taxon>Marasmiineae</taxon>
        <taxon>Mycenaceae</taxon>
        <taxon>Roridomyces</taxon>
    </lineage>
</organism>
<dbReference type="PANTHER" id="PTHR34315:SF4">
    <property type="entry name" value="INTRADIOL RING-CLEAVAGE DIOXYGENASES DOMAIN-CONTAINING PROTEIN"/>
    <property type="match status" value="1"/>
</dbReference>
<keyword evidence="3" id="KW-1185">Reference proteome</keyword>
<evidence type="ECO:0000313" key="3">
    <source>
        <dbReference type="Proteomes" id="UP001221142"/>
    </source>
</evidence>
<name>A0AAD7BEV8_9AGAR</name>
<keyword evidence="2" id="KW-0223">Dioxygenase</keyword>
<comment type="caution">
    <text evidence="2">The sequence shown here is derived from an EMBL/GenBank/DDBJ whole genome shotgun (WGS) entry which is preliminary data.</text>
</comment>
<feature type="chain" id="PRO_5042017684" evidence="1">
    <location>
        <begin position="20"/>
        <end position="245"/>
    </location>
</feature>
<evidence type="ECO:0000256" key="1">
    <source>
        <dbReference type="SAM" id="SignalP"/>
    </source>
</evidence>
<accession>A0AAD7BEV8</accession>
<gene>
    <name evidence="2" type="ORF">FB45DRAFT_1063332</name>
</gene>
<reference evidence="2" key="1">
    <citation type="submission" date="2023-03" db="EMBL/GenBank/DDBJ databases">
        <title>Massive genome expansion in bonnet fungi (Mycena s.s.) driven by repeated elements and novel gene families across ecological guilds.</title>
        <authorList>
            <consortium name="Lawrence Berkeley National Laboratory"/>
            <person name="Harder C.B."/>
            <person name="Miyauchi S."/>
            <person name="Viragh M."/>
            <person name="Kuo A."/>
            <person name="Thoen E."/>
            <person name="Andreopoulos B."/>
            <person name="Lu D."/>
            <person name="Skrede I."/>
            <person name="Drula E."/>
            <person name="Henrissat B."/>
            <person name="Morin E."/>
            <person name="Kohler A."/>
            <person name="Barry K."/>
            <person name="LaButti K."/>
            <person name="Morin E."/>
            <person name="Salamov A."/>
            <person name="Lipzen A."/>
            <person name="Mereny Z."/>
            <person name="Hegedus B."/>
            <person name="Baldrian P."/>
            <person name="Stursova M."/>
            <person name="Weitz H."/>
            <person name="Taylor A."/>
            <person name="Grigoriev I.V."/>
            <person name="Nagy L.G."/>
            <person name="Martin F."/>
            <person name="Kauserud H."/>
        </authorList>
    </citation>
    <scope>NUCLEOTIDE SEQUENCE</scope>
    <source>
        <strain evidence="2">9284</strain>
    </source>
</reference>
<dbReference type="PANTHER" id="PTHR34315">
    <property type="match status" value="1"/>
</dbReference>
<dbReference type="Gene3D" id="2.60.130.10">
    <property type="entry name" value="Aromatic compound dioxygenase"/>
    <property type="match status" value="1"/>
</dbReference>
<dbReference type="SUPFAM" id="SSF49482">
    <property type="entry name" value="Aromatic compound dioxygenase"/>
    <property type="match status" value="1"/>
</dbReference>
<sequence length="245" mass="26082">MRFSTTFATLAALCSIVAAVPTAPVARDCSAEVSEFNRVRREARGLSKRSFYSSMLNTTCLLSPETPLVNYAEPPLLSNIVQSQAGVELIMDVGVMDITTCKALTNTMVELWGPNAVGEYGSFLRGATATGSNGIAEFTTIFPGFTSGAANHLGVIVHAGTSESGTVAHVGQLFFTDQWTNVVSTYENYAQNTNSRMMNAQDPSFAAASKNGYNSIIDIEDINDDWPEGVIGYITVGVNPALSAL</sequence>
<keyword evidence="1" id="KW-0732">Signal</keyword>
<protein>
    <submittedName>
        <fullName evidence="2">Aromatic compound dioxygenase</fullName>
    </submittedName>
</protein>
<evidence type="ECO:0000313" key="2">
    <source>
        <dbReference type="EMBL" id="KAJ7618776.1"/>
    </source>
</evidence>
<dbReference type="AlphaFoldDB" id="A0AAD7BEV8"/>
<dbReference type="GO" id="GO:0005506">
    <property type="term" value="F:iron ion binding"/>
    <property type="evidence" value="ECO:0007669"/>
    <property type="project" value="InterPro"/>
</dbReference>